<gene>
    <name evidence="1" type="ORF">AMON00008_LOCUS11255</name>
</gene>
<dbReference type="EMBL" id="HBNR01017079">
    <property type="protein sequence ID" value="CAE4571636.1"/>
    <property type="molecule type" value="Transcribed_RNA"/>
</dbReference>
<protein>
    <submittedName>
        <fullName evidence="1">Uncharacterized protein</fullName>
    </submittedName>
</protein>
<accession>A0A7S4Q409</accession>
<organism evidence="1">
    <name type="scientific">Alexandrium monilatum</name>
    <dbReference type="NCBI Taxonomy" id="311494"/>
    <lineage>
        <taxon>Eukaryota</taxon>
        <taxon>Sar</taxon>
        <taxon>Alveolata</taxon>
        <taxon>Dinophyceae</taxon>
        <taxon>Gonyaulacales</taxon>
        <taxon>Pyrocystaceae</taxon>
        <taxon>Alexandrium</taxon>
    </lineage>
</organism>
<proteinExistence type="predicted"/>
<name>A0A7S4Q409_9DINO</name>
<dbReference type="AlphaFoldDB" id="A0A7S4Q409"/>
<sequence>MATPSSAGAWLAAESAGVQRRLSELQRGRTAEVAALAQLAEALEGARSRRGDAFVALEREELRHVVSLCTDEVNRLHGLHAEILTAPPLPASPDAVPLEAQPLVIVTRELEQALLKQQPRVEQRRIHRAAFGAACAAEARAVGVLERLVTTLEEVYALADRRLSELPDGEALREAVVLALARSILPVGVNVDSGVEVGRLEQGSVVRPSGPCRTCTTEVVVQAIRQMRFRSTTWKPSPLTHVEGPVLSRARASTG</sequence>
<reference evidence="1" key="1">
    <citation type="submission" date="2021-01" db="EMBL/GenBank/DDBJ databases">
        <authorList>
            <person name="Corre E."/>
            <person name="Pelletier E."/>
            <person name="Niang G."/>
            <person name="Scheremetjew M."/>
            <person name="Finn R."/>
            <person name="Kale V."/>
            <person name="Holt S."/>
            <person name="Cochrane G."/>
            <person name="Meng A."/>
            <person name="Brown T."/>
            <person name="Cohen L."/>
        </authorList>
    </citation>
    <scope>NUCLEOTIDE SEQUENCE</scope>
    <source>
        <strain evidence="1">CCMP3105</strain>
    </source>
</reference>
<evidence type="ECO:0000313" key="1">
    <source>
        <dbReference type="EMBL" id="CAE4571636.1"/>
    </source>
</evidence>